<dbReference type="STRING" id="572479.Hprae_1951"/>
<dbReference type="Proteomes" id="UP000006866">
    <property type="component" value="Chromosome"/>
</dbReference>
<gene>
    <name evidence="7" type="ordered locus">Hprae_1951</name>
</gene>
<reference evidence="8" key="1">
    <citation type="submission" date="2010-10" db="EMBL/GenBank/DDBJ databases">
        <title>The complete genome of Halanaerobium praevalens DSM 2228.</title>
        <authorList>
            <consortium name="US DOE Joint Genome Institute (JGI-PGF)"/>
            <person name="Lucas S."/>
            <person name="Copeland A."/>
            <person name="Lapidus A."/>
            <person name="Glavina del Rio T."/>
            <person name="Dalin E."/>
            <person name="Tice H."/>
            <person name="Bruce D."/>
            <person name="Goodwin L."/>
            <person name="Pitluck S."/>
            <person name="Kyrpides N."/>
            <person name="Mavromatis K."/>
            <person name="Ivanova N."/>
            <person name="Ovchinnikova G."/>
            <person name="Chertkov O."/>
            <person name="Detter J.C."/>
            <person name="Han C."/>
            <person name="Larimer F."/>
            <person name="Land M."/>
            <person name="Hauser L."/>
            <person name="Markowitz V."/>
            <person name="Cheng J.-F."/>
            <person name="Hugenholtz P."/>
            <person name="Woyke T."/>
            <person name="Wu D."/>
            <person name="Tindall B."/>
            <person name="Pomrenke H.G."/>
            <person name="Brambilla E."/>
            <person name="Klenk H.-P."/>
            <person name="Eisen J.A."/>
        </authorList>
    </citation>
    <scope>NUCLEOTIDE SEQUENCE [LARGE SCALE GENOMIC DNA]</scope>
    <source>
        <strain evidence="8">ATCC 33744 / DSM 2228 / GSL</strain>
    </source>
</reference>
<accession>E3DRE4</accession>
<proteinExistence type="predicted"/>
<dbReference type="HOGENOM" id="CLU_249898_0_0_9"/>
<reference evidence="7 8" key="2">
    <citation type="journal article" date="2011" name="Stand. Genomic Sci.">
        <title>Complete genome sequence of the extremely halophilic Halanaerobium praevalens type strain (GSL).</title>
        <authorList>
            <person name="Ivanova N."/>
            <person name="Sikorski J."/>
            <person name="Chertkov O."/>
            <person name="Nolan M."/>
            <person name="Lucas S."/>
            <person name="Hammon N."/>
            <person name="Deshpande S."/>
            <person name="Cheng J.F."/>
            <person name="Tapia R."/>
            <person name="Han C."/>
            <person name="Goodwin L."/>
            <person name="Pitluck S."/>
            <person name="Huntemann M."/>
            <person name="Liolios K."/>
            <person name="Pagani I."/>
            <person name="Mavromatis K."/>
            <person name="Ovchinikova G."/>
            <person name="Pati A."/>
            <person name="Chen A."/>
            <person name="Palaniappan K."/>
            <person name="Land M."/>
            <person name="Hauser L."/>
            <person name="Brambilla E.M."/>
            <person name="Kannan K.P."/>
            <person name="Rohde M."/>
            <person name="Tindall B.J."/>
            <person name="Goker M."/>
            <person name="Detter J.C."/>
            <person name="Woyke T."/>
            <person name="Bristow J."/>
            <person name="Eisen J.A."/>
            <person name="Markowitz V."/>
            <person name="Hugenholtz P."/>
            <person name="Kyrpides N.C."/>
            <person name="Klenk H.P."/>
            <person name="Lapidus A."/>
        </authorList>
    </citation>
    <scope>NUCLEOTIDE SEQUENCE [LARGE SCALE GENOMIC DNA]</scope>
    <source>
        <strain evidence="8">ATCC 33744 / DSM 2228 / GSL</strain>
    </source>
</reference>
<sequence length="1476" mass="166981">MDKQIKYLLGVLILLLISAYFLSLLSGLPQYFEDDIIAFLETRLKGDISFASISVWPLNKLRLQSFSFVDQNNNQIKIKDLQLNYKLDFRDLKQFIKIDFVAAKKAEIIIRDLKQLKSLSSQLDQAEALDSQPKSAFNLEQLDLPPLLLKTKINIIDSSLVVKTETKALEFNNLNLGLLARAKADYELNFSSSINLNKFAYQDFKFNKLKTENLKLKFKRQGAKSELYFKTKATALAPLLKVLPLAPKYQFENLELDLATLKGDLDLKGKLDLKGAQIENYRAEISSNNLKLKPKLEFKQQSESLDFEFKKLNFIVSGPDFKLEAVQNKLNLANNKMLLDFKLKQNLAYQLKLSAAEFDYNYSFFKPELEAAQLDFDLKLEGQKNNLEKLRAEIKTDKLKTKYAELTKTDFLIKLVDDQLFLEKAKVNLGSEAVVDLKASYDLKNQNYLAAVKAQNLKIASPLVSFLADYKPTAKALAKLEEIKADHLDFNLDLGGYYGSQTKLSATGDLDLKLKFKEQNNDIKLKSDFWYVEQKLFLNSLQLFSDFAYLDLLGEIDFAQKELDLRYAIKNLEPAILNKQLELFDSELLAAVKPTIKYAEGQIENSFANPSLSTDLHLDQLTYQNYSLSEINLKATYVNDNLQIKDLIADLNQGKLRAEGEVKALTGNPILALNINSENLYFEDLNSELNFDLPLTGAVELQSELRGPIADYQFKLDLNTSNPVFAYQAREFDLSNLSLSLKTENKQLKIEELAFSQQELDFKAQGIYDFQTGFAVDYQLQGIKIQNYLEQSPKQLEKLSGSLNLAGKLKGQLEALKLNFELAGENLFYDNFKLEILANQFNLDLKQAKLELEQFDFNFASGNYSLTGEIKDLTSIPQSELQLELLEVPLTEYFQRYLGLYPLAEELSLTGQTQIKTEGSAYQAELDLAGHLAQAEKNSFSLKGKVGRELNLSFQASDLPLYFAAESDFNLKTEAKLDFEGEIGGTLTNPILNFSHSLDAIKINQNPLEKIEGDILVEGKRRISAAEKINFSQGGSLKFDLSYLLAEQNLSLSSDLEDLPLAFILSFFGDNLTADGYLNGNLRADGPLSKPKLNGDFKLAGNSLELGIWAPIKNYQGQIEIEGSQALIKNLTGDFVDGQFELGGKLKLLDPAQFWNLKLKGSKLYFDRGSLTGNFDSDLKFAGPLTEPLLKGKLDLYDFQIGMPFKWPSSKSKEKKEEPAISPVIDLELMPQENVKVKNQNLEVLIENGDLKLNFNRKRDNSLMMEGRLKSSQGRFSYYNSRFNLNNAEALFTPVDQNDIPSLQVNATTYAAGRQININLSGPANNMRINLSSDTEMTREEILNLLSSRGALGSAVIGGEDIGVRQIITQELIRIVNGFLQEDIISDLESDFRTALSLDRIEIDALQFGLEREVAIYLGKNLNNRFYLEYAAFFNEEEQRESELSFQYKLTEITNLKGSYFTDDEYQISLETEIEF</sequence>
<dbReference type="EMBL" id="CP002175">
    <property type="protein sequence ID" value="ADO78076.1"/>
    <property type="molecule type" value="Genomic_DNA"/>
</dbReference>
<feature type="transmembrane region" description="Helical" evidence="5">
    <location>
        <begin position="7"/>
        <end position="28"/>
    </location>
</feature>
<organism evidence="7 8">
    <name type="scientific">Halanaerobium praevalens (strain ATCC 33744 / DSM 2228 / GSL)</name>
    <dbReference type="NCBI Taxonomy" id="572479"/>
    <lineage>
        <taxon>Bacteria</taxon>
        <taxon>Bacillati</taxon>
        <taxon>Bacillota</taxon>
        <taxon>Clostridia</taxon>
        <taxon>Halanaerobiales</taxon>
        <taxon>Halanaerobiaceae</taxon>
        <taxon>Halanaerobium</taxon>
    </lineage>
</organism>
<keyword evidence="4 5" id="KW-0472">Membrane</keyword>
<evidence type="ECO:0000256" key="3">
    <source>
        <dbReference type="ARBA" id="ARBA00022989"/>
    </source>
</evidence>
<protein>
    <recommendedName>
        <fullName evidence="6">Translocation and assembly module TamB C-terminal domain-containing protein</fullName>
    </recommendedName>
</protein>
<evidence type="ECO:0000256" key="1">
    <source>
        <dbReference type="ARBA" id="ARBA00004167"/>
    </source>
</evidence>
<evidence type="ECO:0000256" key="2">
    <source>
        <dbReference type="ARBA" id="ARBA00022692"/>
    </source>
</evidence>
<dbReference type="GO" id="GO:0009306">
    <property type="term" value="P:protein secretion"/>
    <property type="evidence" value="ECO:0007669"/>
    <property type="project" value="InterPro"/>
</dbReference>
<dbReference type="PANTHER" id="PTHR36985:SF1">
    <property type="entry name" value="TRANSLOCATION AND ASSEMBLY MODULE SUBUNIT TAMB"/>
    <property type="match status" value="1"/>
</dbReference>
<dbReference type="PATRIC" id="fig|572479.3.peg.1986"/>
<evidence type="ECO:0000256" key="5">
    <source>
        <dbReference type="SAM" id="Phobius"/>
    </source>
</evidence>
<dbReference type="InterPro" id="IPR007452">
    <property type="entry name" value="TamB_C"/>
</dbReference>
<evidence type="ECO:0000256" key="4">
    <source>
        <dbReference type="ARBA" id="ARBA00023136"/>
    </source>
</evidence>
<comment type="subcellular location">
    <subcellularLocation>
        <location evidence="1">Membrane</location>
        <topology evidence="1">Single-pass membrane protein</topology>
    </subcellularLocation>
</comment>
<dbReference type="eggNOG" id="COG2911">
    <property type="taxonomic scope" value="Bacteria"/>
</dbReference>
<keyword evidence="3 5" id="KW-1133">Transmembrane helix</keyword>
<evidence type="ECO:0000259" key="6">
    <source>
        <dbReference type="Pfam" id="PF04357"/>
    </source>
</evidence>
<dbReference type="Pfam" id="PF04357">
    <property type="entry name" value="TamB"/>
    <property type="match status" value="1"/>
</dbReference>
<dbReference type="RefSeq" id="WP_014554093.1">
    <property type="nucleotide sequence ID" value="NC_017455.1"/>
</dbReference>
<keyword evidence="8" id="KW-1185">Reference proteome</keyword>
<evidence type="ECO:0000313" key="8">
    <source>
        <dbReference type="Proteomes" id="UP000006866"/>
    </source>
</evidence>
<name>E3DRE4_HALPG</name>
<dbReference type="PANTHER" id="PTHR36985">
    <property type="entry name" value="TRANSLOCATION AND ASSEMBLY MODULE SUBUNIT TAMB"/>
    <property type="match status" value="1"/>
</dbReference>
<evidence type="ECO:0000313" key="7">
    <source>
        <dbReference type="EMBL" id="ADO78076.1"/>
    </source>
</evidence>
<dbReference type="OrthoDB" id="2109635at2"/>
<keyword evidence="2 5" id="KW-0812">Transmembrane</keyword>
<dbReference type="GO" id="GO:0005886">
    <property type="term" value="C:plasma membrane"/>
    <property type="evidence" value="ECO:0007669"/>
    <property type="project" value="InterPro"/>
</dbReference>
<dbReference type="KEGG" id="hpk:Hprae_1951"/>
<feature type="domain" description="Translocation and assembly module TamB C-terminal" evidence="6">
    <location>
        <begin position="1137"/>
        <end position="1473"/>
    </location>
</feature>